<reference evidence="11" key="1">
    <citation type="submission" date="2022-06" db="EMBL/GenBank/DDBJ databases">
        <title>Genomic Encyclopedia of Archaeal and Bacterial Type Strains, Phase II (KMG-II): from individual species to whole genera.</title>
        <authorList>
            <person name="Goeker M."/>
        </authorList>
    </citation>
    <scope>NUCLEOTIDE SEQUENCE</scope>
    <source>
        <strain evidence="11">DSM 26652</strain>
    </source>
</reference>
<dbReference type="PROSITE" id="PS00138">
    <property type="entry name" value="SUBTILASE_SER"/>
    <property type="match status" value="1"/>
</dbReference>
<evidence type="ECO:0000256" key="1">
    <source>
        <dbReference type="ARBA" id="ARBA00011073"/>
    </source>
</evidence>
<dbReference type="SUPFAM" id="SSF52743">
    <property type="entry name" value="Subtilisin-like"/>
    <property type="match status" value="1"/>
</dbReference>
<dbReference type="InterPro" id="IPR050131">
    <property type="entry name" value="Peptidase_S8_subtilisin-like"/>
</dbReference>
<name>A0A9X2K0H7_9MICO</name>
<dbReference type="Proteomes" id="UP001139493">
    <property type="component" value="Unassembled WGS sequence"/>
</dbReference>
<evidence type="ECO:0000313" key="12">
    <source>
        <dbReference type="Proteomes" id="UP001139493"/>
    </source>
</evidence>
<keyword evidence="4 6" id="KW-0720">Serine protease</keyword>
<dbReference type="PROSITE" id="PS51892">
    <property type="entry name" value="SUBTILASE"/>
    <property type="match status" value="1"/>
</dbReference>
<keyword evidence="2 6" id="KW-0645">Protease</keyword>
<comment type="similarity">
    <text evidence="1 6 7">Belongs to the peptidase S8 family.</text>
</comment>
<dbReference type="PRINTS" id="PR00723">
    <property type="entry name" value="SUBTILISIN"/>
</dbReference>
<evidence type="ECO:0000256" key="9">
    <source>
        <dbReference type="SAM" id="SignalP"/>
    </source>
</evidence>
<evidence type="ECO:0000256" key="4">
    <source>
        <dbReference type="ARBA" id="ARBA00022825"/>
    </source>
</evidence>
<feature type="active site" description="Charge relay system" evidence="5 6">
    <location>
        <position position="443"/>
    </location>
</feature>
<feature type="region of interest" description="Disordered" evidence="8">
    <location>
        <begin position="26"/>
        <end position="49"/>
    </location>
</feature>
<protein>
    <submittedName>
        <fullName evidence="11">Serine protease, subtilisin family</fullName>
    </submittedName>
</protein>
<feature type="compositionally biased region" description="Low complexity" evidence="8">
    <location>
        <begin position="26"/>
        <end position="39"/>
    </location>
</feature>
<dbReference type="CDD" id="cd07487">
    <property type="entry name" value="Peptidases_S8_1"/>
    <property type="match status" value="1"/>
</dbReference>
<dbReference type="InterPro" id="IPR023827">
    <property type="entry name" value="Peptidase_S8_Asp-AS"/>
</dbReference>
<dbReference type="Gene3D" id="3.40.50.200">
    <property type="entry name" value="Peptidase S8/S53 domain"/>
    <property type="match status" value="1"/>
</dbReference>
<feature type="chain" id="PRO_5040893320" evidence="9">
    <location>
        <begin position="25"/>
        <end position="1282"/>
    </location>
</feature>
<accession>A0A9X2K0H7</accession>
<feature type="signal peptide" evidence="9">
    <location>
        <begin position="1"/>
        <end position="24"/>
    </location>
</feature>
<dbReference type="GO" id="GO:0004252">
    <property type="term" value="F:serine-type endopeptidase activity"/>
    <property type="evidence" value="ECO:0007669"/>
    <property type="project" value="UniProtKB-UniRule"/>
</dbReference>
<dbReference type="GO" id="GO:0006508">
    <property type="term" value="P:proteolysis"/>
    <property type="evidence" value="ECO:0007669"/>
    <property type="project" value="UniProtKB-KW"/>
</dbReference>
<evidence type="ECO:0000256" key="7">
    <source>
        <dbReference type="RuleBase" id="RU003355"/>
    </source>
</evidence>
<feature type="domain" description="Peptidase S8/S53" evidence="10">
    <location>
        <begin position="221"/>
        <end position="487"/>
    </location>
</feature>
<dbReference type="InterPro" id="IPR000209">
    <property type="entry name" value="Peptidase_S8/S53_dom"/>
</dbReference>
<dbReference type="PROSITE" id="PS00136">
    <property type="entry name" value="SUBTILASE_ASP"/>
    <property type="match status" value="1"/>
</dbReference>
<dbReference type="InterPro" id="IPR022398">
    <property type="entry name" value="Peptidase_S8_His-AS"/>
</dbReference>
<evidence type="ECO:0000256" key="5">
    <source>
        <dbReference type="PIRSR" id="PIRSR615500-1"/>
    </source>
</evidence>
<evidence type="ECO:0000256" key="6">
    <source>
        <dbReference type="PROSITE-ProRule" id="PRU01240"/>
    </source>
</evidence>
<feature type="active site" description="Charge relay system" evidence="5 6">
    <location>
        <position position="263"/>
    </location>
</feature>
<evidence type="ECO:0000256" key="2">
    <source>
        <dbReference type="ARBA" id="ARBA00022670"/>
    </source>
</evidence>
<dbReference type="Gene3D" id="3.50.30.30">
    <property type="match status" value="1"/>
</dbReference>
<dbReference type="InterPro" id="IPR023828">
    <property type="entry name" value="Peptidase_S8_Ser-AS"/>
</dbReference>
<feature type="active site" description="Charge relay system" evidence="5 6">
    <location>
        <position position="230"/>
    </location>
</feature>
<dbReference type="Pfam" id="PF00082">
    <property type="entry name" value="Peptidase_S8"/>
    <property type="match status" value="1"/>
</dbReference>
<dbReference type="InterPro" id="IPR036852">
    <property type="entry name" value="Peptidase_S8/S53_dom_sf"/>
</dbReference>
<keyword evidence="9" id="KW-0732">Signal</keyword>
<organism evidence="11 12">
    <name type="scientific">Promicromonospora thailandica</name>
    <dbReference type="NCBI Taxonomy" id="765201"/>
    <lineage>
        <taxon>Bacteria</taxon>
        <taxon>Bacillati</taxon>
        <taxon>Actinomycetota</taxon>
        <taxon>Actinomycetes</taxon>
        <taxon>Micrococcales</taxon>
        <taxon>Promicromonosporaceae</taxon>
        <taxon>Promicromonospora</taxon>
    </lineage>
</organism>
<keyword evidence="12" id="KW-1185">Reference proteome</keyword>
<feature type="region of interest" description="Disordered" evidence="8">
    <location>
        <begin position="1226"/>
        <end position="1248"/>
    </location>
</feature>
<evidence type="ECO:0000256" key="8">
    <source>
        <dbReference type="SAM" id="MobiDB-lite"/>
    </source>
</evidence>
<dbReference type="PANTHER" id="PTHR43806">
    <property type="entry name" value="PEPTIDASE S8"/>
    <property type="match status" value="1"/>
</dbReference>
<proteinExistence type="inferred from homology"/>
<dbReference type="PROSITE" id="PS00137">
    <property type="entry name" value="SUBTILASE_HIS"/>
    <property type="match status" value="1"/>
</dbReference>
<evidence type="ECO:0000259" key="10">
    <source>
        <dbReference type="Pfam" id="PF00082"/>
    </source>
</evidence>
<dbReference type="InterPro" id="IPR015500">
    <property type="entry name" value="Peptidase_S8_subtilisin-rel"/>
</dbReference>
<dbReference type="EMBL" id="JAMTCS010000015">
    <property type="protein sequence ID" value="MCP2267109.1"/>
    <property type="molecule type" value="Genomic_DNA"/>
</dbReference>
<comment type="caution">
    <text evidence="11">The sequence shown here is derived from an EMBL/GenBank/DDBJ whole genome shotgun (WGS) entry which is preliminary data.</text>
</comment>
<sequence length="1282" mass="133122">MRRHRSVVAATAAALVVGVLPTAAAEGTAPPATPAAAGADQSPPSVPDTDVTLITGDRVTTGTAADGAPVVGFEAAPRPDGLPVTYEAFGDAAGHYFVVPSDVAALVPDKLDLRLFDVAAVDKAAGRDKPLPVIVQTTTARAARAAAPTWRTLDVEADRTLESIDAVAGDVPAEGAPALLDAVKDGATVGKVWLDAPLETTDADSTPQIGATDAWAEGVDGTGVTVAVLDSGIDTGHPDLDEGVVTLEHDFTGSGSTTDVLGHGTHVASIIAGTGEASDGENRGVAPGARLLNARVLNDEGQGEESWAIDAMEWAATNGADVINMSLGVRGGYTDGTDPSALAVDSISARYDTLVAIAAGNEGNGGTPFTVTTPGTADSALTVGAVSDDDRIAYFSSMGPRYGDLAIKPDITAPGDGIVAARAAGTSIGEPVGDHYAAMSGTSMATPHVAGAAALLKQARPDLDGEAMKSVLMGSAEPTGNSVFAEGAGRTWVPGAIAQTVWATPASLSFGLFDELRADQEPRTQTVTYTNDSDADVEVTLSLSLNAGDGEPVPAGVGSLSTDTLTVPAHGTASADVTVDPRADDPDLFAGVLRASGPGFPTVRTVLAFQVDPDMYTLRIEADRLRGTPARNPDSGWIHGIDDPDVNQWFQFTDGVAEVRLPAGRYAVQGQLFDAVSPEADFLDTVVTFTRDADLTTSGATLVLDGEPVPVRAETPRKVRPRALSADVTRMLPGRPWPVATSISASTGDYVGGMDLDAYVLPDTAPLAGDLTVTSRFLLDQPLLDVATTGKGKPLDVSRELAYAVRSPRYDGTMAARIVDGGTGTPEELAAVRAKGAVVLIEDTGDPSLNPQSQAARAAGAAALVVYGSTPGPFFHQVDNYTINTMEDQALPTLTLKRDLGLALLDAARRGATLRGTGRVTPAYQYVLGYHEDGRAVPRSLTYRSRDKDLAAVETELRSFKPFAPGLRNAEQITITSGSTLSGWQQSWPDGAVSGRTVYYSTEPGVRFQRDATAAQGLNAWPAWMLGEPVTYAPGRRAKETYNAAVYHGGFWPSPSAPQEAAVHRDGSTLGIDLPYRVDGAGHAQEWGPDEASTGRFRVWQGDDLLTDDAFGTYTTQDVGTGTDRFRIRLETRRETPWWPLSTDVTTEWGFTSGRTTAPAVLPLLQLDYGVQGLDAYNTTSRRTATLDLSVSHQDGAAGASPVTSLKLWSSADGGAHWTPVTVTPAGKPGKPGKPGHGGSGAYTATVTAPPGATTVSLRSEARDAAGATFSETVIDAYAVGR</sequence>
<dbReference type="PANTHER" id="PTHR43806:SF65">
    <property type="entry name" value="SERINE PROTEASE APRX"/>
    <property type="match status" value="1"/>
</dbReference>
<gene>
    <name evidence="11" type="ORF">APR03_004481</name>
</gene>
<evidence type="ECO:0000313" key="11">
    <source>
        <dbReference type="EMBL" id="MCP2267109.1"/>
    </source>
</evidence>
<dbReference type="RefSeq" id="WP_253839463.1">
    <property type="nucleotide sequence ID" value="NZ_JAMTCS010000015.1"/>
</dbReference>
<dbReference type="InterPro" id="IPR046450">
    <property type="entry name" value="PA_dom_sf"/>
</dbReference>
<keyword evidence="3 6" id="KW-0378">Hydrolase</keyword>
<dbReference type="SUPFAM" id="SSF52025">
    <property type="entry name" value="PA domain"/>
    <property type="match status" value="1"/>
</dbReference>
<evidence type="ECO:0000256" key="3">
    <source>
        <dbReference type="ARBA" id="ARBA00022801"/>
    </source>
</evidence>